<accession>A0A517YRF3</accession>
<keyword evidence="4" id="KW-1185">Reference proteome</keyword>
<proteinExistence type="predicted"/>
<dbReference type="InterPro" id="IPR000340">
    <property type="entry name" value="Dual-sp_phosphatase_cat-dom"/>
</dbReference>
<dbReference type="RefSeq" id="WP_145074953.1">
    <property type="nucleotide sequence ID" value="NZ_CP036425.1"/>
</dbReference>
<sequence>MHQKNKNGVGDCERPNRFWWHFTLIAVGVTVVSLLVTKVLLDQKILRPPYPAFGKQVAWLLGEQESAYNFDEVVPGLVYRSSNPDLAFLEYLKAQYGVGTVVSLAGPQDWFEDAEKMGMKVHRYGWGTSKLPGIDELGEVEKLMEQAEKGDAVLVHCSAGADRTGYAVALYRVKAEGWKLDDAVEEMRGYWHFPETKEMLHLQMKVYLESPIETAQAKPPAWDNAAYE</sequence>
<dbReference type="SUPFAM" id="SSF52799">
    <property type="entry name" value="(Phosphotyrosine protein) phosphatases II"/>
    <property type="match status" value="1"/>
</dbReference>
<gene>
    <name evidence="3" type="ORF">KS4_08440</name>
</gene>
<reference evidence="3 4" key="1">
    <citation type="submission" date="2019-02" db="EMBL/GenBank/DDBJ databases">
        <title>Deep-cultivation of Planctomycetes and their phenomic and genomic characterization uncovers novel biology.</title>
        <authorList>
            <person name="Wiegand S."/>
            <person name="Jogler M."/>
            <person name="Boedeker C."/>
            <person name="Pinto D."/>
            <person name="Vollmers J."/>
            <person name="Rivas-Marin E."/>
            <person name="Kohn T."/>
            <person name="Peeters S.H."/>
            <person name="Heuer A."/>
            <person name="Rast P."/>
            <person name="Oberbeckmann S."/>
            <person name="Bunk B."/>
            <person name="Jeske O."/>
            <person name="Meyerdierks A."/>
            <person name="Storesund J.E."/>
            <person name="Kallscheuer N."/>
            <person name="Luecker S."/>
            <person name="Lage O.M."/>
            <person name="Pohl T."/>
            <person name="Merkel B.J."/>
            <person name="Hornburger P."/>
            <person name="Mueller R.-W."/>
            <person name="Bruemmer F."/>
            <person name="Labrenz M."/>
            <person name="Spormann A.M."/>
            <person name="Op den Camp H."/>
            <person name="Overmann J."/>
            <person name="Amann R."/>
            <person name="Jetten M.S.M."/>
            <person name="Mascher T."/>
            <person name="Medema M.H."/>
            <person name="Devos D.P."/>
            <person name="Kaster A.-K."/>
            <person name="Ovreas L."/>
            <person name="Rohde M."/>
            <person name="Galperin M.Y."/>
            <person name="Jogler C."/>
        </authorList>
    </citation>
    <scope>NUCLEOTIDE SEQUENCE [LARGE SCALE GENOMIC DNA]</scope>
    <source>
        <strain evidence="3 4">KS4</strain>
    </source>
</reference>
<dbReference type="OrthoDB" id="211838at2"/>
<dbReference type="KEGG" id="pcor:KS4_08440"/>
<feature type="domain" description="Tyrosine specific protein phosphatases" evidence="2">
    <location>
        <begin position="134"/>
        <end position="188"/>
    </location>
</feature>
<dbReference type="PANTHER" id="PTHR23339">
    <property type="entry name" value="TYROSINE SPECIFIC PROTEIN PHOSPHATASE AND DUAL SPECIFICITY PROTEIN PHOSPHATASE"/>
    <property type="match status" value="1"/>
</dbReference>
<evidence type="ECO:0000313" key="3">
    <source>
        <dbReference type="EMBL" id="QDU32808.1"/>
    </source>
</evidence>
<dbReference type="PROSITE" id="PS50056">
    <property type="entry name" value="TYR_PHOSPHATASE_2"/>
    <property type="match status" value="1"/>
</dbReference>
<evidence type="ECO:0000256" key="1">
    <source>
        <dbReference type="SAM" id="Phobius"/>
    </source>
</evidence>
<keyword evidence="1" id="KW-1133">Transmembrane helix</keyword>
<dbReference type="InterPro" id="IPR029021">
    <property type="entry name" value="Prot-tyrosine_phosphatase-like"/>
</dbReference>
<evidence type="ECO:0000313" key="4">
    <source>
        <dbReference type="Proteomes" id="UP000317369"/>
    </source>
</evidence>
<keyword evidence="1" id="KW-0812">Transmembrane</keyword>
<dbReference type="AlphaFoldDB" id="A0A517YRF3"/>
<evidence type="ECO:0000259" key="2">
    <source>
        <dbReference type="PROSITE" id="PS50056"/>
    </source>
</evidence>
<dbReference type="Pfam" id="PF00782">
    <property type="entry name" value="DSPc"/>
    <property type="match status" value="1"/>
</dbReference>
<name>A0A517YRF3_9BACT</name>
<dbReference type="InterPro" id="IPR000387">
    <property type="entry name" value="Tyr_Pase_dom"/>
</dbReference>
<organism evidence="3 4">
    <name type="scientific">Poriferisphaera corsica</name>
    <dbReference type="NCBI Taxonomy" id="2528020"/>
    <lineage>
        <taxon>Bacteria</taxon>
        <taxon>Pseudomonadati</taxon>
        <taxon>Planctomycetota</taxon>
        <taxon>Phycisphaerae</taxon>
        <taxon>Phycisphaerales</taxon>
        <taxon>Phycisphaeraceae</taxon>
        <taxon>Poriferisphaera</taxon>
    </lineage>
</organism>
<feature type="transmembrane region" description="Helical" evidence="1">
    <location>
        <begin position="18"/>
        <end position="41"/>
    </location>
</feature>
<dbReference type="Gene3D" id="3.90.190.10">
    <property type="entry name" value="Protein tyrosine phosphatase superfamily"/>
    <property type="match status" value="1"/>
</dbReference>
<dbReference type="InterPro" id="IPR050561">
    <property type="entry name" value="PTP"/>
</dbReference>
<dbReference type="Proteomes" id="UP000317369">
    <property type="component" value="Chromosome"/>
</dbReference>
<dbReference type="SMART" id="SM00404">
    <property type="entry name" value="PTPc_motif"/>
    <property type="match status" value="1"/>
</dbReference>
<dbReference type="InterPro" id="IPR016130">
    <property type="entry name" value="Tyr_Pase_AS"/>
</dbReference>
<protein>
    <submittedName>
        <fullName evidence="3">Dual specificity phosphatase, catalytic domain</fullName>
    </submittedName>
</protein>
<dbReference type="EMBL" id="CP036425">
    <property type="protein sequence ID" value="QDU32808.1"/>
    <property type="molecule type" value="Genomic_DNA"/>
</dbReference>
<dbReference type="PROSITE" id="PS00383">
    <property type="entry name" value="TYR_PHOSPHATASE_1"/>
    <property type="match status" value="1"/>
</dbReference>
<dbReference type="InterPro" id="IPR003595">
    <property type="entry name" value="Tyr_Pase_cat"/>
</dbReference>
<keyword evidence="1" id="KW-0472">Membrane</keyword>